<dbReference type="PANTHER" id="PTHR23410:SF12">
    <property type="entry name" value="LARGE RIBOSOMAL SUBUNIT PROTEIN UL18"/>
    <property type="match status" value="1"/>
</dbReference>
<evidence type="ECO:0000256" key="4">
    <source>
        <dbReference type="ARBA" id="ARBA00022980"/>
    </source>
</evidence>
<evidence type="ECO:0000313" key="9">
    <source>
        <dbReference type="Proteomes" id="UP000750197"/>
    </source>
</evidence>
<protein>
    <recommendedName>
        <fullName evidence="6">Large ribosomal subunit protein uL18</fullName>
    </recommendedName>
</protein>
<sequence>MTGPRYKVPFRRRREGITDYSHRLRLLKSGKVRAVVRNSNRYCIVQFIQFHHSGDTVLASASSIELRKYGWNGAASNGAAAYLTGLLASSRARGKGITEAVFDAGINSPRKNSNVYAALSGIVEGGVSVPHDESAIVPMKRIEELASKHGNFSEIRSKMVK</sequence>
<dbReference type="Proteomes" id="UP000716004">
    <property type="component" value="Unassembled WGS sequence"/>
</dbReference>
<keyword evidence="4 6" id="KW-0689">Ribosomal protein</keyword>
<dbReference type="GO" id="GO:0008097">
    <property type="term" value="F:5S rRNA binding"/>
    <property type="evidence" value="ECO:0007669"/>
    <property type="project" value="InterPro"/>
</dbReference>
<dbReference type="EMBL" id="JAHEAC010000086">
    <property type="protein sequence ID" value="MBX8644684.1"/>
    <property type="molecule type" value="Genomic_DNA"/>
</dbReference>
<comment type="caution">
    <text evidence="8">The sequence shown here is derived from an EMBL/GenBank/DDBJ whole genome shotgun (WGS) entry which is preliminary data.</text>
</comment>
<dbReference type="InterPro" id="IPR057268">
    <property type="entry name" value="Ribosomal_L18"/>
</dbReference>
<comment type="similarity">
    <text evidence="1 6">Belongs to the universal ribosomal protein uL18 family.</text>
</comment>
<accession>A0A8J7YU24</accession>
<dbReference type="PANTHER" id="PTHR23410">
    <property type="entry name" value="RIBOSOMAL PROTEIN L5-RELATED"/>
    <property type="match status" value="1"/>
</dbReference>
<dbReference type="GO" id="GO:0022625">
    <property type="term" value="C:cytosolic large ribosomal subunit"/>
    <property type="evidence" value="ECO:0007669"/>
    <property type="project" value="TreeGrafter"/>
</dbReference>
<gene>
    <name evidence="6" type="primary">rpl18</name>
    <name evidence="7" type="ORF">J9259_05190</name>
    <name evidence="8" type="ORF">KIY12_08195</name>
</gene>
<evidence type="ECO:0000256" key="6">
    <source>
        <dbReference type="HAMAP-Rule" id="MF_01337"/>
    </source>
</evidence>
<dbReference type="Gene3D" id="3.30.420.100">
    <property type="match status" value="1"/>
</dbReference>
<proteinExistence type="inferred from homology"/>
<dbReference type="InterPro" id="IPR005485">
    <property type="entry name" value="Rbsml_uL18_euk_arch"/>
</dbReference>
<evidence type="ECO:0000256" key="3">
    <source>
        <dbReference type="ARBA" id="ARBA00022884"/>
    </source>
</evidence>
<dbReference type="CDD" id="cd00432">
    <property type="entry name" value="Ribosomal_L18_L5e"/>
    <property type="match status" value="1"/>
</dbReference>
<dbReference type="AlphaFoldDB" id="A0A8J7YU24"/>
<keyword evidence="3 6" id="KW-0694">RNA-binding</keyword>
<keyword evidence="5 6" id="KW-0687">Ribonucleoprotein</keyword>
<dbReference type="InterPro" id="IPR057267">
    <property type="entry name" value="Rbsml_uL18_arch"/>
</dbReference>
<reference evidence="8" key="1">
    <citation type="submission" date="2021-05" db="EMBL/GenBank/DDBJ databases">
        <title>Genomic insights into ecological role and evolution of a novel Thermoplasmata order Candidatus Sysuiplasmatales.</title>
        <authorList>
            <person name="Yuan Y."/>
        </authorList>
    </citation>
    <scope>NUCLEOTIDE SEQUENCE</scope>
    <source>
        <strain evidence="8">TUT19-bin139</strain>
        <strain evidence="7">YP2-bin.285</strain>
    </source>
</reference>
<name>A0A8J7YU24_9ARCH</name>
<evidence type="ECO:0000313" key="8">
    <source>
        <dbReference type="EMBL" id="MBX8644684.1"/>
    </source>
</evidence>
<dbReference type="GO" id="GO:0003735">
    <property type="term" value="F:structural constituent of ribosome"/>
    <property type="evidence" value="ECO:0007669"/>
    <property type="project" value="InterPro"/>
</dbReference>
<evidence type="ECO:0000313" key="7">
    <source>
        <dbReference type="EMBL" id="MBX8631897.1"/>
    </source>
</evidence>
<evidence type="ECO:0000256" key="2">
    <source>
        <dbReference type="ARBA" id="ARBA00022730"/>
    </source>
</evidence>
<dbReference type="Pfam" id="PF17144">
    <property type="entry name" value="Ribosomal_L5e"/>
    <property type="match status" value="1"/>
</dbReference>
<dbReference type="GO" id="GO:0000027">
    <property type="term" value="P:ribosomal large subunit assembly"/>
    <property type="evidence" value="ECO:0007669"/>
    <property type="project" value="TreeGrafter"/>
</dbReference>
<dbReference type="GO" id="GO:0006412">
    <property type="term" value="P:translation"/>
    <property type="evidence" value="ECO:0007669"/>
    <property type="project" value="UniProtKB-UniRule"/>
</dbReference>
<dbReference type="NCBIfam" id="NF006342">
    <property type="entry name" value="PRK08569.1"/>
    <property type="match status" value="1"/>
</dbReference>
<evidence type="ECO:0000256" key="5">
    <source>
        <dbReference type="ARBA" id="ARBA00023274"/>
    </source>
</evidence>
<evidence type="ECO:0000256" key="1">
    <source>
        <dbReference type="ARBA" id="ARBA00007116"/>
    </source>
</evidence>
<comment type="subunit">
    <text evidence="6">Part of the 50S ribosomal subunit. Contacts the 5S and 23S rRNAs.</text>
</comment>
<dbReference type="Proteomes" id="UP000750197">
    <property type="component" value="Unassembled WGS sequence"/>
</dbReference>
<dbReference type="EMBL" id="JAGVSJ010000010">
    <property type="protein sequence ID" value="MBX8631897.1"/>
    <property type="molecule type" value="Genomic_DNA"/>
</dbReference>
<dbReference type="SUPFAM" id="SSF53137">
    <property type="entry name" value="Translational machinery components"/>
    <property type="match status" value="1"/>
</dbReference>
<dbReference type="HAMAP" id="MF_01337_A">
    <property type="entry name" value="Ribosomal_uL18_A"/>
    <property type="match status" value="1"/>
</dbReference>
<comment type="function">
    <text evidence="6">This is one of the proteins that bind and probably mediate the attachment of the 5S RNA into the large ribosomal subunit, where it forms part of the central protuberance.</text>
</comment>
<organism evidence="8 9">
    <name type="scientific">Candidatus Sysuiplasma superficiale</name>
    <dbReference type="NCBI Taxonomy" id="2823368"/>
    <lineage>
        <taxon>Archaea</taxon>
        <taxon>Methanobacteriati</taxon>
        <taxon>Thermoplasmatota</taxon>
        <taxon>Thermoplasmata</taxon>
        <taxon>Candidatus Sysuiplasmatales</taxon>
        <taxon>Candidatus Sysuiplasmataceae</taxon>
        <taxon>Candidatus Sysuiplasma</taxon>
    </lineage>
</organism>
<keyword evidence="2 6" id="KW-0699">rRNA-binding</keyword>